<dbReference type="PANTHER" id="PTHR48475">
    <property type="entry name" value="RIBONUCLEASE H"/>
    <property type="match status" value="1"/>
</dbReference>
<evidence type="ECO:0000259" key="1">
    <source>
        <dbReference type="PROSITE" id="PS50994"/>
    </source>
</evidence>
<name>A0ABR2SQN7_9ROSI</name>
<reference evidence="2 3" key="1">
    <citation type="journal article" date="2024" name="G3 (Bethesda)">
        <title>Genome assembly of Hibiscus sabdariffa L. provides insights into metabolisms of medicinal natural products.</title>
        <authorList>
            <person name="Kim T."/>
        </authorList>
    </citation>
    <scope>NUCLEOTIDE SEQUENCE [LARGE SCALE GENOMIC DNA]</scope>
    <source>
        <strain evidence="2">TK-2024</strain>
        <tissue evidence="2">Old leaves</tissue>
    </source>
</reference>
<dbReference type="Pfam" id="PF00665">
    <property type="entry name" value="rve"/>
    <property type="match status" value="1"/>
</dbReference>
<keyword evidence="3" id="KW-1185">Reference proteome</keyword>
<sequence>MADALATLSSLVQVNDESNLRPIQMSICEVPTHCYNVDEERSNEHPWYHDILQYIKNCEYPEQAIDNEKRTLRRLAREYILDGEILYKRMKDQVLLRCVDEVEAKKILEEVHEGVCGTHANGFMMARQIMRFRYYWSTMEGDCIKYPFSMWGMDVIGPISPKASNGHRFIFVAIDYFTKWVKAASYASVTRAIVVRFLKKEIICRYGMPERIISDNAKNLNNTAIEGVCKQFKIQHHNSVPYRLQMNGAVEATNKNIKKIVAKMAVTYKDWHEKLSFALLAYRTSVRTSTGATPFSLVYRMEAVLPIEVEIPSLRVLSELNLEEAEWIQARYDQLNLIEEKRLKAIQHGPIYQKRMVRAYDKRVRPRELQEGDLVLKRPSIMKKDPRGKWKPNWEGPYVVKKAFSGGALILTEMDGGDLRNPINVEWSGHHLQPSPVSLGGVEWTPSTTKSCLPRLSGVDTSTIVSTLKTAAARMSSRIDLQPSPVSLGGVEWTPSTTKSCLPRWSGVDAIYSQVLSPSVEWSGHHESCVYPEQAAERI</sequence>
<gene>
    <name evidence="2" type="ORF">V6N11_067354</name>
</gene>
<evidence type="ECO:0000313" key="3">
    <source>
        <dbReference type="Proteomes" id="UP001396334"/>
    </source>
</evidence>
<dbReference type="PANTHER" id="PTHR48475:SF1">
    <property type="entry name" value="RNASE H TYPE-1 DOMAIN-CONTAINING PROTEIN"/>
    <property type="match status" value="1"/>
</dbReference>
<dbReference type="Proteomes" id="UP001396334">
    <property type="component" value="Unassembled WGS sequence"/>
</dbReference>
<dbReference type="Gene3D" id="1.10.340.70">
    <property type="match status" value="1"/>
</dbReference>
<proteinExistence type="predicted"/>
<organism evidence="2 3">
    <name type="scientific">Hibiscus sabdariffa</name>
    <name type="common">roselle</name>
    <dbReference type="NCBI Taxonomy" id="183260"/>
    <lineage>
        <taxon>Eukaryota</taxon>
        <taxon>Viridiplantae</taxon>
        <taxon>Streptophyta</taxon>
        <taxon>Embryophyta</taxon>
        <taxon>Tracheophyta</taxon>
        <taxon>Spermatophyta</taxon>
        <taxon>Magnoliopsida</taxon>
        <taxon>eudicotyledons</taxon>
        <taxon>Gunneridae</taxon>
        <taxon>Pentapetalae</taxon>
        <taxon>rosids</taxon>
        <taxon>malvids</taxon>
        <taxon>Malvales</taxon>
        <taxon>Malvaceae</taxon>
        <taxon>Malvoideae</taxon>
        <taxon>Hibiscus</taxon>
    </lineage>
</organism>
<dbReference type="InterPro" id="IPR012337">
    <property type="entry name" value="RNaseH-like_sf"/>
</dbReference>
<dbReference type="SUPFAM" id="SSF53098">
    <property type="entry name" value="Ribonuclease H-like"/>
    <property type="match status" value="1"/>
</dbReference>
<accession>A0ABR2SQN7</accession>
<feature type="domain" description="Integrase catalytic" evidence="1">
    <location>
        <begin position="143"/>
        <end position="302"/>
    </location>
</feature>
<protein>
    <recommendedName>
        <fullName evidence="1">Integrase catalytic domain-containing protein</fullName>
    </recommendedName>
</protein>
<dbReference type="InterPro" id="IPR001584">
    <property type="entry name" value="Integrase_cat-core"/>
</dbReference>
<dbReference type="PROSITE" id="PS50994">
    <property type="entry name" value="INTEGRASE"/>
    <property type="match status" value="1"/>
</dbReference>
<dbReference type="Gene3D" id="3.30.420.10">
    <property type="entry name" value="Ribonuclease H-like superfamily/Ribonuclease H"/>
    <property type="match status" value="1"/>
</dbReference>
<dbReference type="EMBL" id="JBBPBN010000012">
    <property type="protein sequence ID" value="KAK9027521.1"/>
    <property type="molecule type" value="Genomic_DNA"/>
</dbReference>
<evidence type="ECO:0000313" key="2">
    <source>
        <dbReference type="EMBL" id="KAK9027521.1"/>
    </source>
</evidence>
<comment type="caution">
    <text evidence="2">The sequence shown here is derived from an EMBL/GenBank/DDBJ whole genome shotgun (WGS) entry which is preliminary data.</text>
</comment>
<dbReference type="InterPro" id="IPR036397">
    <property type="entry name" value="RNaseH_sf"/>
</dbReference>